<feature type="compositionally biased region" description="Low complexity" evidence="7">
    <location>
        <begin position="516"/>
        <end position="529"/>
    </location>
</feature>
<reference evidence="10 11" key="1">
    <citation type="submission" date="2023-10" db="EMBL/GenBank/DDBJ databases">
        <authorList>
            <person name="Maclean D."/>
            <person name="Macfadyen A."/>
        </authorList>
    </citation>
    <scope>NUCLEOTIDE SEQUENCE [LARGE SCALE GENOMIC DNA]</scope>
</reference>
<feature type="compositionally biased region" description="Acidic residues" evidence="7">
    <location>
        <begin position="314"/>
        <end position="340"/>
    </location>
</feature>
<dbReference type="InterPro" id="IPR009057">
    <property type="entry name" value="Homeodomain-like_sf"/>
</dbReference>
<dbReference type="SUPFAM" id="SSF46689">
    <property type="entry name" value="Homeodomain-like"/>
    <property type="match status" value="2"/>
</dbReference>
<dbReference type="InterPro" id="IPR017930">
    <property type="entry name" value="Myb_dom"/>
</dbReference>
<dbReference type="GO" id="GO:0000978">
    <property type="term" value="F:RNA polymerase II cis-regulatory region sequence-specific DNA binding"/>
    <property type="evidence" value="ECO:0007669"/>
    <property type="project" value="TreeGrafter"/>
</dbReference>
<accession>A0AAV1I473</accession>
<evidence type="ECO:0000313" key="10">
    <source>
        <dbReference type="EMBL" id="CAK0781256.1"/>
    </source>
</evidence>
<comment type="subcellular location">
    <subcellularLocation>
        <location evidence="1">Nucleus</location>
    </subcellularLocation>
</comment>
<keyword evidence="2" id="KW-0677">Repeat</keyword>
<dbReference type="PROSITE" id="PS51294">
    <property type="entry name" value="HTH_MYB"/>
    <property type="match status" value="3"/>
</dbReference>
<evidence type="ECO:0000256" key="3">
    <source>
        <dbReference type="ARBA" id="ARBA00023015"/>
    </source>
</evidence>
<feature type="region of interest" description="Disordered" evidence="7">
    <location>
        <begin position="428"/>
        <end position="453"/>
    </location>
</feature>
<evidence type="ECO:0000259" key="9">
    <source>
        <dbReference type="PROSITE" id="PS51294"/>
    </source>
</evidence>
<feature type="domain" description="HTH myb-type" evidence="9">
    <location>
        <begin position="83"/>
        <end position="138"/>
    </location>
</feature>
<dbReference type="SMART" id="SM00717">
    <property type="entry name" value="SANT"/>
    <property type="match status" value="3"/>
</dbReference>
<feature type="compositionally biased region" description="Polar residues" evidence="7">
    <location>
        <begin position="245"/>
        <end position="254"/>
    </location>
</feature>
<keyword evidence="4" id="KW-0238">DNA-binding</keyword>
<proteinExistence type="predicted"/>
<dbReference type="PANTHER" id="PTHR45614:SF25">
    <property type="entry name" value="MYB PROTEIN"/>
    <property type="match status" value="1"/>
</dbReference>
<feature type="domain" description="HTH myb-type" evidence="9">
    <location>
        <begin position="139"/>
        <end position="189"/>
    </location>
</feature>
<dbReference type="CDD" id="cd00167">
    <property type="entry name" value="SANT"/>
    <property type="match status" value="3"/>
</dbReference>
<dbReference type="PANTHER" id="PTHR45614">
    <property type="entry name" value="MYB PROTEIN-RELATED"/>
    <property type="match status" value="1"/>
</dbReference>
<feature type="compositionally biased region" description="Basic and acidic residues" evidence="7">
    <location>
        <begin position="284"/>
        <end position="295"/>
    </location>
</feature>
<organism evidence="10 11">
    <name type="scientific">Coccomyxa viridis</name>
    <dbReference type="NCBI Taxonomy" id="1274662"/>
    <lineage>
        <taxon>Eukaryota</taxon>
        <taxon>Viridiplantae</taxon>
        <taxon>Chlorophyta</taxon>
        <taxon>core chlorophytes</taxon>
        <taxon>Trebouxiophyceae</taxon>
        <taxon>Trebouxiophyceae incertae sedis</taxon>
        <taxon>Coccomyxaceae</taxon>
        <taxon>Coccomyxa</taxon>
    </lineage>
</organism>
<dbReference type="Pfam" id="PF13921">
    <property type="entry name" value="Myb_DNA-bind_6"/>
    <property type="match status" value="1"/>
</dbReference>
<comment type="caution">
    <text evidence="10">The sequence shown here is derived from an EMBL/GenBank/DDBJ whole genome shotgun (WGS) entry which is preliminary data.</text>
</comment>
<feature type="region of interest" description="Disordered" evidence="7">
    <location>
        <begin position="1"/>
        <end position="37"/>
    </location>
</feature>
<dbReference type="InterPro" id="IPR001005">
    <property type="entry name" value="SANT/Myb"/>
</dbReference>
<feature type="compositionally biased region" description="Low complexity" evidence="7">
    <location>
        <begin position="536"/>
        <end position="578"/>
    </location>
</feature>
<feature type="domain" description="Myb-like" evidence="8">
    <location>
        <begin position="37"/>
        <end position="82"/>
    </location>
</feature>
<evidence type="ECO:0000256" key="1">
    <source>
        <dbReference type="ARBA" id="ARBA00004123"/>
    </source>
</evidence>
<feature type="compositionally biased region" description="Basic and acidic residues" evidence="7">
    <location>
        <begin position="1"/>
        <end position="15"/>
    </location>
</feature>
<dbReference type="GO" id="GO:0005634">
    <property type="term" value="C:nucleus"/>
    <property type="evidence" value="ECO:0007669"/>
    <property type="project" value="UniProtKB-SubCell"/>
</dbReference>
<feature type="compositionally biased region" description="Basic residues" evidence="7">
    <location>
        <begin position="296"/>
        <end position="307"/>
    </location>
</feature>
<dbReference type="InterPro" id="IPR050560">
    <property type="entry name" value="MYB_TF"/>
</dbReference>
<gene>
    <name evidence="10" type="ORF">CVIRNUC_005326</name>
</gene>
<feature type="compositionally biased region" description="Polar residues" evidence="7">
    <location>
        <begin position="691"/>
        <end position="701"/>
    </location>
</feature>
<keyword evidence="6" id="KW-0539">Nucleus</keyword>
<feature type="domain" description="Myb-like" evidence="8">
    <location>
        <begin position="135"/>
        <end position="185"/>
    </location>
</feature>
<dbReference type="EMBL" id="CAUYUE010000006">
    <property type="protein sequence ID" value="CAK0781256.1"/>
    <property type="molecule type" value="Genomic_DNA"/>
</dbReference>
<evidence type="ECO:0000256" key="5">
    <source>
        <dbReference type="ARBA" id="ARBA00023163"/>
    </source>
</evidence>
<evidence type="ECO:0000256" key="2">
    <source>
        <dbReference type="ARBA" id="ARBA00022737"/>
    </source>
</evidence>
<evidence type="ECO:0000256" key="7">
    <source>
        <dbReference type="SAM" id="MobiDB-lite"/>
    </source>
</evidence>
<dbReference type="Gene3D" id="1.10.10.60">
    <property type="entry name" value="Homeodomain-like"/>
    <property type="match status" value="3"/>
</dbReference>
<evidence type="ECO:0000259" key="8">
    <source>
        <dbReference type="PROSITE" id="PS50090"/>
    </source>
</evidence>
<feature type="domain" description="HTH myb-type" evidence="9">
    <location>
        <begin position="39"/>
        <end position="82"/>
    </location>
</feature>
<evidence type="ECO:0000313" key="11">
    <source>
        <dbReference type="Proteomes" id="UP001314263"/>
    </source>
</evidence>
<evidence type="ECO:0000256" key="4">
    <source>
        <dbReference type="ARBA" id="ARBA00023125"/>
    </source>
</evidence>
<sequence length="817" mass="85916">MEGRRAARSEGKEMAAVKGLPPVVGKTGAPTRRSAVGGWTSEEDEVLRRAVAYYGAKNWKRIAEHFEDRTDVQCLHRWQKVLNPELIKGPWSPEEDAKIIQLVGQLGAKRWSMIAKELPGRIGKQCRERWHNHLDPTIKRGDWTREEDCILVDKHGAYGNQWAKIARFLPGRTDNAIKNHWNSTMRRKVESGVFRVTNQARAVAAAAAAKYTQPQLSSFAKPSSLDVLSDSAASQAESDDSLDANRSSLATSRSAEGADGQQRTARKFGQTPASVLGGSRRSKRAADDADDMECKRPRRSTGRRHALRLASPDDYNEDEDDDEEAMEEEEEERSGSDGEDATARRSGALGSQVAELARSGRSKLAGAQRLRSAEGGALKGTFDEQTWSTLVELGAAPTPVHGQIGCYKTPRELKPSAATPPLIHSAAGLAGKQTPCSGPPGASGRRTSSGRKRSIAEALALAAEMTSIPEGCEDDQEQAQDPMAMLAEAANGAAAEWDAEHMEERLKARKREGLVGSASGSRAGGSSSALDALEKSPCADPPASASSPMPAWPGRSGAGAQQAQRAAGAAGQQQPAGSVSPGQPSNWAASSPPSSCSLPHHLAALIPSPNKAGVMGMTSPEENLQIWSSMSGAEAIASLLSNPPLAQHLATYARMMAEPDALALLRTVQFGSAPIAAQAQEVVEQDKGRTPQGSNGSPQASEHQEAASAGAVSAPPVQSAVPAAPSEPAATGGRPYQGLPECPASPSPTPSDEMKAFQAHSRARGAAAAEAAVGAGFRPHGKAAESPDGHVVALKACASETAAREPILSPTRVLLKG</sequence>
<dbReference type="Proteomes" id="UP001314263">
    <property type="component" value="Unassembled WGS sequence"/>
</dbReference>
<protein>
    <submittedName>
        <fullName evidence="10">Uncharacterized protein</fullName>
    </submittedName>
</protein>
<dbReference type="FunFam" id="1.10.10.60:FF:000016">
    <property type="entry name" value="Transcriptional activator Myb isoform A"/>
    <property type="match status" value="1"/>
</dbReference>
<feature type="region of interest" description="Disordered" evidence="7">
    <location>
        <begin position="510"/>
        <end position="596"/>
    </location>
</feature>
<feature type="region of interest" description="Disordered" evidence="7">
    <location>
        <begin position="682"/>
        <end position="763"/>
    </location>
</feature>
<evidence type="ECO:0000256" key="6">
    <source>
        <dbReference type="ARBA" id="ARBA00023242"/>
    </source>
</evidence>
<dbReference type="FunFam" id="1.10.10.60:FF:000010">
    <property type="entry name" value="Transcriptional activator Myb isoform A"/>
    <property type="match status" value="1"/>
</dbReference>
<dbReference type="AlphaFoldDB" id="A0AAV1I473"/>
<name>A0AAV1I473_9CHLO</name>
<dbReference type="Pfam" id="PF00249">
    <property type="entry name" value="Myb_DNA-binding"/>
    <property type="match status" value="1"/>
</dbReference>
<keyword evidence="3" id="KW-0805">Transcription regulation</keyword>
<dbReference type="PROSITE" id="PS50090">
    <property type="entry name" value="MYB_LIKE"/>
    <property type="match status" value="3"/>
</dbReference>
<dbReference type="GO" id="GO:0000981">
    <property type="term" value="F:DNA-binding transcription factor activity, RNA polymerase II-specific"/>
    <property type="evidence" value="ECO:0007669"/>
    <property type="project" value="TreeGrafter"/>
</dbReference>
<keyword evidence="5" id="KW-0804">Transcription</keyword>
<feature type="compositionally biased region" description="Low complexity" evidence="7">
    <location>
        <begin position="706"/>
        <end position="730"/>
    </location>
</feature>
<feature type="domain" description="Myb-like" evidence="8">
    <location>
        <begin position="83"/>
        <end position="134"/>
    </location>
</feature>
<feature type="region of interest" description="Disordered" evidence="7">
    <location>
        <begin position="230"/>
        <end position="375"/>
    </location>
</feature>
<keyword evidence="11" id="KW-1185">Reference proteome</keyword>